<keyword evidence="9 13" id="KW-0234">DNA repair</keyword>
<evidence type="ECO:0000256" key="6">
    <source>
        <dbReference type="ARBA" id="ARBA00022839"/>
    </source>
</evidence>
<evidence type="ECO:0000259" key="16">
    <source>
        <dbReference type="PROSITE" id="PS51198"/>
    </source>
</evidence>
<evidence type="ECO:0000256" key="13">
    <source>
        <dbReference type="HAMAP-Rule" id="MF_01451"/>
    </source>
</evidence>
<gene>
    <name evidence="13 18" type="primary">addA</name>
    <name evidence="18" type="ORF">FE784_21895</name>
</gene>
<reference evidence="18 19" key="1">
    <citation type="submission" date="2019-05" db="EMBL/GenBank/DDBJ databases">
        <title>We sequenced the genome of Paenibacillus hemerocallicola KCTC 33185 for further insight into its adaptation and study the phylogeny of Paenibacillus.</title>
        <authorList>
            <person name="Narsing Rao M.P."/>
        </authorList>
    </citation>
    <scope>NUCLEOTIDE SEQUENCE [LARGE SCALE GENOMIC DNA]</scope>
    <source>
        <strain evidence="18 19">KCTC 33185</strain>
    </source>
</reference>
<dbReference type="GO" id="GO:0003690">
    <property type="term" value="F:double-stranded DNA binding"/>
    <property type="evidence" value="ECO:0007669"/>
    <property type="project" value="UniProtKB-UniRule"/>
</dbReference>
<dbReference type="Pfam" id="PF13361">
    <property type="entry name" value="UvrD_C"/>
    <property type="match status" value="1"/>
</dbReference>
<keyword evidence="19" id="KW-1185">Reference proteome</keyword>
<evidence type="ECO:0000256" key="3">
    <source>
        <dbReference type="ARBA" id="ARBA00022763"/>
    </source>
</evidence>
<keyword evidence="7 13" id="KW-0067">ATP-binding</keyword>
<dbReference type="GO" id="GO:0043138">
    <property type="term" value="F:3'-5' DNA helicase activity"/>
    <property type="evidence" value="ECO:0007669"/>
    <property type="project" value="UniProtKB-UniRule"/>
</dbReference>
<protein>
    <recommendedName>
        <fullName evidence="13">ATP-dependent helicase/nuclease subunit A</fullName>
        <ecNumber evidence="13">3.1.-.-</ecNumber>
        <ecNumber evidence="13">5.6.2.4</ecNumber>
    </recommendedName>
    <alternativeName>
        <fullName evidence="13">ATP-dependent helicase/nuclease AddA</fullName>
    </alternativeName>
    <alternativeName>
        <fullName evidence="13">DNA 3'-5' helicase AddA</fullName>
    </alternativeName>
</protein>
<evidence type="ECO:0000256" key="5">
    <source>
        <dbReference type="ARBA" id="ARBA00022806"/>
    </source>
</evidence>
<dbReference type="Proteomes" id="UP000307943">
    <property type="component" value="Unassembled WGS sequence"/>
</dbReference>
<evidence type="ECO:0000256" key="12">
    <source>
        <dbReference type="ARBA" id="ARBA00048988"/>
    </source>
</evidence>
<dbReference type="Gene3D" id="3.90.320.10">
    <property type="match status" value="1"/>
</dbReference>
<keyword evidence="10 13" id="KW-0413">Isomerase</keyword>
<keyword evidence="5 13" id="KW-0347">Helicase</keyword>
<evidence type="ECO:0000256" key="1">
    <source>
        <dbReference type="ARBA" id="ARBA00022722"/>
    </source>
</evidence>
<comment type="caution">
    <text evidence="18">The sequence shown here is derived from an EMBL/GenBank/DDBJ whole genome shotgun (WGS) entry which is preliminary data.</text>
</comment>
<feature type="binding site" evidence="14">
    <location>
        <begin position="42"/>
        <end position="49"/>
    </location>
    <ligand>
        <name>ATP</name>
        <dbReference type="ChEBI" id="CHEBI:30616"/>
    </ligand>
</feature>
<organism evidence="18 19">
    <name type="scientific">Paenibacillus hemerocallicola</name>
    <dbReference type="NCBI Taxonomy" id="1172614"/>
    <lineage>
        <taxon>Bacteria</taxon>
        <taxon>Bacillati</taxon>
        <taxon>Bacillota</taxon>
        <taxon>Bacilli</taxon>
        <taxon>Bacillales</taxon>
        <taxon>Paenibacillaceae</taxon>
        <taxon>Paenibacillus</taxon>
    </lineage>
</organism>
<dbReference type="FunFam" id="3.40.50.300:FF:001236">
    <property type="entry name" value="ATP-dependent helicase/nuclease subunit A"/>
    <property type="match status" value="1"/>
</dbReference>
<evidence type="ECO:0000256" key="14">
    <source>
        <dbReference type="PROSITE-ProRule" id="PRU00560"/>
    </source>
</evidence>
<evidence type="ECO:0000313" key="19">
    <source>
        <dbReference type="Proteomes" id="UP000307943"/>
    </source>
</evidence>
<comment type="catalytic activity">
    <reaction evidence="12 13">
        <text>ATP + H2O = ADP + phosphate + H(+)</text>
        <dbReference type="Rhea" id="RHEA:13065"/>
        <dbReference type="ChEBI" id="CHEBI:15377"/>
        <dbReference type="ChEBI" id="CHEBI:15378"/>
        <dbReference type="ChEBI" id="CHEBI:30616"/>
        <dbReference type="ChEBI" id="CHEBI:43474"/>
        <dbReference type="ChEBI" id="CHEBI:456216"/>
        <dbReference type="EC" id="5.6.2.4"/>
    </reaction>
</comment>
<comment type="function">
    <text evidence="13">The heterodimer acts as both an ATP-dependent DNA helicase and an ATP-dependent, dual-direction single-stranded exonuclease. Recognizes the chi site generating a DNA molecule suitable for the initiation of homologous recombination. The AddA nuclease domain is required for chi fragment generation; this subunit has the helicase and 3' -&gt; 5' nuclease activities.</text>
</comment>
<keyword evidence="3 13" id="KW-0227">DNA damage</keyword>
<dbReference type="PROSITE" id="PS51198">
    <property type="entry name" value="UVRD_HELICASE_ATP_BIND"/>
    <property type="match status" value="1"/>
</dbReference>
<dbReference type="RefSeq" id="WP_139604413.1">
    <property type="nucleotide sequence ID" value="NZ_VDCQ01000033.1"/>
</dbReference>
<dbReference type="GO" id="GO:0005829">
    <property type="term" value="C:cytosol"/>
    <property type="evidence" value="ECO:0007669"/>
    <property type="project" value="TreeGrafter"/>
</dbReference>
<accession>A0A5C4T516</accession>
<feature type="region of interest" description="Disordered" evidence="15">
    <location>
        <begin position="1"/>
        <end position="23"/>
    </location>
</feature>
<dbReference type="InterPro" id="IPR014016">
    <property type="entry name" value="UvrD-like_ATP-bd"/>
</dbReference>
<dbReference type="GO" id="GO:0033202">
    <property type="term" value="C:DNA helicase complex"/>
    <property type="evidence" value="ECO:0007669"/>
    <property type="project" value="TreeGrafter"/>
</dbReference>
<dbReference type="EMBL" id="VDCQ01000033">
    <property type="protein sequence ID" value="TNJ64164.1"/>
    <property type="molecule type" value="Genomic_DNA"/>
</dbReference>
<name>A0A5C4T516_9BACL</name>
<dbReference type="InterPro" id="IPR014152">
    <property type="entry name" value="AddA"/>
</dbReference>
<dbReference type="PANTHER" id="PTHR11070">
    <property type="entry name" value="UVRD / RECB / PCRA DNA HELICASE FAMILY MEMBER"/>
    <property type="match status" value="1"/>
</dbReference>
<evidence type="ECO:0000259" key="17">
    <source>
        <dbReference type="PROSITE" id="PS51217"/>
    </source>
</evidence>
<comment type="similarity">
    <text evidence="13">Belongs to the helicase family. AddA subfamily.</text>
</comment>
<dbReference type="CDD" id="cd17932">
    <property type="entry name" value="DEXQc_UvrD"/>
    <property type="match status" value="1"/>
</dbReference>
<feature type="region of interest" description="Disordered" evidence="15">
    <location>
        <begin position="556"/>
        <end position="578"/>
    </location>
</feature>
<dbReference type="NCBIfam" id="TIGR02785">
    <property type="entry name" value="addA_Gpos"/>
    <property type="match status" value="1"/>
</dbReference>
<comment type="subunit">
    <text evidence="13">Heterodimer of AddA and AddB/RexB.</text>
</comment>
<dbReference type="HAMAP" id="MF_01451">
    <property type="entry name" value="AddA"/>
    <property type="match status" value="1"/>
</dbReference>
<evidence type="ECO:0000256" key="8">
    <source>
        <dbReference type="ARBA" id="ARBA00023125"/>
    </source>
</evidence>
<dbReference type="InterPro" id="IPR000212">
    <property type="entry name" value="DNA_helicase_UvrD/REP"/>
</dbReference>
<feature type="domain" description="UvrD-like helicase ATP-binding" evidence="16">
    <location>
        <begin position="21"/>
        <end position="502"/>
    </location>
</feature>
<evidence type="ECO:0000256" key="10">
    <source>
        <dbReference type="ARBA" id="ARBA00023235"/>
    </source>
</evidence>
<evidence type="ECO:0000256" key="7">
    <source>
        <dbReference type="ARBA" id="ARBA00022840"/>
    </source>
</evidence>
<dbReference type="EC" id="3.1.-.-" evidence="13"/>
<dbReference type="GO" id="GO:0005524">
    <property type="term" value="F:ATP binding"/>
    <property type="evidence" value="ECO:0007669"/>
    <property type="project" value="UniProtKB-UniRule"/>
</dbReference>
<proteinExistence type="inferred from homology"/>
<comment type="cofactor">
    <cofactor evidence="13">
        <name>Mg(2+)</name>
        <dbReference type="ChEBI" id="CHEBI:18420"/>
    </cofactor>
</comment>
<dbReference type="PANTHER" id="PTHR11070:SF48">
    <property type="entry name" value="ATP-DEPENDENT HELICASE_NUCLEASE SUBUNIT A"/>
    <property type="match status" value="1"/>
</dbReference>
<dbReference type="GO" id="GO:0008408">
    <property type="term" value="F:3'-5' exonuclease activity"/>
    <property type="evidence" value="ECO:0007669"/>
    <property type="project" value="UniProtKB-UniRule"/>
</dbReference>
<keyword evidence="2 13" id="KW-0547">Nucleotide-binding</keyword>
<dbReference type="Pfam" id="PF00580">
    <property type="entry name" value="UvrD-helicase"/>
    <property type="match status" value="1"/>
</dbReference>
<dbReference type="InterPro" id="IPR038726">
    <property type="entry name" value="PDDEXK_AddAB-type"/>
</dbReference>
<feature type="compositionally biased region" description="Acidic residues" evidence="15">
    <location>
        <begin position="559"/>
        <end position="578"/>
    </location>
</feature>
<evidence type="ECO:0000256" key="11">
    <source>
        <dbReference type="ARBA" id="ARBA00034617"/>
    </source>
</evidence>
<dbReference type="GO" id="GO:0016887">
    <property type="term" value="F:ATP hydrolysis activity"/>
    <property type="evidence" value="ECO:0007669"/>
    <property type="project" value="RHEA"/>
</dbReference>
<dbReference type="SUPFAM" id="SSF52980">
    <property type="entry name" value="Restriction endonuclease-like"/>
    <property type="match status" value="1"/>
</dbReference>
<evidence type="ECO:0000256" key="15">
    <source>
        <dbReference type="SAM" id="MobiDB-lite"/>
    </source>
</evidence>
<keyword evidence="1 13" id="KW-0540">Nuclease</keyword>
<dbReference type="EC" id="5.6.2.4" evidence="13"/>
<dbReference type="PROSITE" id="PS51217">
    <property type="entry name" value="UVRD_HELICASE_CTER"/>
    <property type="match status" value="1"/>
</dbReference>
<dbReference type="InterPro" id="IPR011604">
    <property type="entry name" value="PDDEXK-like_dom_sf"/>
</dbReference>
<dbReference type="SUPFAM" id="SSF52540">
    <property type="entry name" value="P-loop containing nucleoside triphosphate hydrolases"/>
    <property type="match status" value="1"/>
</dbReference>
<dbReference type="GO" id="GO:0000724">
    <property type="term" value="P:double-strand break repair via homologous recombination"/>
    <property type="evidence" value="ECO:0007669"/>
    <property type="project" value="UniProtKB-UniRule"/>
</dbReference>
<keyword evidence="6 13" id="KW-0269">Exonuclease</keyword>
<keyword evidence="4 13" id="KW-0378">Hydrolase</keyword>
<dbReference type="Gene3D" id="6.10.250.2380">
    <property type="match status" value="1"/>
</dbReference>
<comment type="catalytic activity">
    <reaction evidence="11 13">
        <text>Couples ATP hydrolysis with the unwinding of duplex DNA by translocating in the 3'-5' direction.</text>
        <dbReference type="EC" id="5.6.2.4"/>
    </reaction>
</comment>
<keyword evidence="8 13" id="KW-0238">DNA-binding</keyword>
<dbReference type="InterPro" id="IPR011335">
    <property type="entry name" value="Restrct_endonuc-II-like"/>
</dbReference>
<dbReference type="Gene3D" id="3.40.50.300">
    <property type="entry name" value="P-loop containing nucleotide triphosphate hydrolases"/>
    <property type="match status" value="3"/>
</dbReference>
<sequence length="1332" mass="149837">MTNEAGTAGGRQARAAKPAGSTWTDEQWEAVRLRGSDILVAAAAGSGKTAVLVERIIRRITDEREPVDVDRLLVATFTNAAAGEMRQRIREAIEKRLAEHPESEHLRRQIALIHRASITTLHSFCLDVIRRHHQRIRLDPAFRIANETEAELMRQDILSDLLEEQYGQSEDDSAFWRLADAFGGERGDDALFRLVQRLYDYSRSHPWPDFWLLDTAGKFEPSSDEAGETSGESDPWRKALIADVKLELQGMASLLEEALRLCSQPGGPMPYTDNMKDDLVQIEGAIAAAERSWDGLFAAIRDTAFGKLNACRGKEYDKALQERVKQLRDRAKKQFADIREELFERTPEQYAAEMAEMAPVVRKLAELVIEFGERYRLKKAEKGLVDFSDLEHYSLDILRHPDSSPGRLIPSDAAEQYRDQFVEILLDEYQDTNTVQEAIVSLISRPAPGNRFMVGDVKQSIYRFRLAEPGLFMDKYRSFEPSGEDNPSGGRKIDLARNFRSRTEIVDGVNYIFKQIMTERVGEMDYDEAARLVCGAVYPGSPNDLAVEMAVMDRGGAASEEDAAEGNGIESDDTDDSDDISDIAAAGTTLEQEEKQAETAQLEARYIVSRIRRMMGQDGHTPFQVHDRGTGGLRPIVFRDIVILLRATSQWAPVFMDELRAAGIPGYADLNTGYFTATEVETMLSLLQIIDNPYQDIPVAAVLRSPMFGLNAAELAQIRILGRNKPYYEAVLSYAAGDAEMPDGTNAVHNEDEYVAELRSKLSHFIAKLQSWRDEARQGSLSQLIWNVYRETGYYDFVGGMPGGGQRQANLRALYDRARQYEATSLRGLFRFLRFVERMRDSGADLGAARALGEQEDVVRIMSIHKSKGLEFPVVFVAGLGKSFNQTDLGASFLLHKELGFGPMFTDPVLRVACPTLPMLAIRRRMKMEMIAEEFRVLYVALTRPKEKMVLVGTVKSADKAAQKWTRMQDEADWQLPAHEMARARSYLDWLGPALIRHPDAGVFRDRGESGESYFVPAIMTAEPSRWSAGIVSSLGYAQAAAAVEVRFADDRMESVAQLEPVTGREEREEADIRLDQRFDWTYGYGQATEFFSKTSVSELKRLKDRSFGREDPEAADWAELPLEPDETAAGRQNVPGSRSALQSLARRPAFLGKREMTAAERGTIYHAVMQHIPLENGISAEDVRITIDRMVSRQLLAPEHRDAVDAEVVASFFREEIGRRLLAADKVYREVPFSYGLPAEEAYPGAEQSVRGETVLVQGIIDCLFEENGGLVLLDYKTDAVYGDRLDMLKERYAVQLGLYAKAIEHIWRRPVKEKVLYFFDGPHFVRLGER</sequence>
<evidence type="ECO:0000256" key="4">
    <source>
        <dbReference type="ARBA" id="ARBA00022801"/>
    </source>
</evidence>
<evidence type="ECO:0000256" key="2">
    <source>
        <dbReference type="ARBA" id="ARBA00022741"/>
    </source>
</evidence>
<evidence type="ECO:0000256" key="9">
    <source>
        <dbReference type="ARBA" id="ARBA00023204"/>
    </source>
</evidence>
<feature type="domain" description="UvrD-like helicase C-terminal" evidence="17">
    <location>
        <begin position="559"/>
        <end position="869"/>
    </location>
</feature>
<dbReference type="OrthoDB" id="9810135at2"/>
<evidence type="ECO:0000313" key="18">
    <source>
        <dbReference type="EMBL" id="TNJ64164.1"/>
    </source>
</evidence>
<dbReference type="InterPro" id="IPR014017">
    <property type="entry name" value="DNA_helicase_UvrD-like_C"/>
</dbReference>
<dbReference type="Pfam" id="PF12705">
    <property type="entry name" value="PDDEXK_1"/>
    <property type="match status" value="1"/>
</dbReference>
<dbReference type="InterPro" id="IPR027417">
    <property type="entry name" value="P-loop_NTPase"/>
</dbReference>